<accession>M4BHE1</accession>
<dbReference type="EMBL" id="JH598261">
    <property type="status" value="NOT_ANNOTATED_CDS"/>
    <property type="molecule type" value="Genomic_DNA"/>
</dbReference>
<organism evidence="1 2">
    <name type="scientific">Hyaloperonospora arabidopsidis (strain Emoy2)</name>
    <name type="common">Downy mildew agent</name>
    <name type="synonym">Peronospora arabidopsidis</name>
    <dbReference type="NCBI Taxonomy" id="559515"/>
    <lineage>
        <taxon>Eukaryota</taxon>
        <taxon>Sar</taxon>
        <taxon>Stramenopiles</taxon>
        <taxon>Oomycota</taxon>
        <taxon>Peronosporomycetes</taxon>
        <taxon>Peronosporales</taxon>
        <taxon>Peronosporaceae</taxon>
        <taxon>Hyaloperonospora</taxon>
    </lineage>
</organism>
<sequence length="140" mass="15343">MNASVDTRVSEAVKTHVHNGPLAACDDGNVVGRVASTGQGSGRVSGAGQAEVATRLDEHGFQRDVIDGGGIPDIAQKREQRAQRRVDRSYEESWQCRSATWRSRYCDSRSCIVSSNSFSRSNTHNYLLQSSNSRPRCLSL</sequence>
<dbReference type="InParanoid" id="M4BHE1"/>
<dbReference type="VEuPathDB" id="FungiDB:HpaG805839"/>
<dbReference type="EnsemblProtists" id="HpaT805806">
    <property type="protein sequence ID" value="HpaP805806"/>
    <property type="gene ID" value="HpaG805806"/>
</dbReference>
<proteinExistence type="predicted"/>
<dbReference type="EnsemblProtists" id="HpaT805839">
    <property type="protein sequence ID" value="HpaP805839"/>
    <property type="gene ID" value="HpaG805839"/>
</dbReference>
<dbReference type="EnsemblProtists" id="HpaT805817">
    <property type="protein sequence ID" value="HpaP805817"/>
    <property type="gene ID" value="HpaG805817"/>
</dbReference>
<dbReference type="VEuPathDB" id="FungiDB:HpaG805806"/>
<protein>
    <submittedName>
        <fullName evidence="1">Uncharacterized protein</fullName>
    </submittedName>
</protein>
<keyword evidence="2" id="KW-1185">Reference proteome</keyword>
<dbReference type="VEuPathDB" id="FungiDB:HpaG805817"/>
<evidence type="ECO:0000313" key="1">
    <source>
        <dbReference type="EnsemblProtists" id="HpaP805817"/>
    </source>
</evidence>
<reference evidence="1" key="2">
    <citation type="submission" date="2015-06" db="UniProtKB">
        <authorList>
            <consortium name="EnsemblProtists"/>
        </authorList>
    </citation>
    <scope>IDENTIFICATION</scope>
    <source>
        <strain evidence="1">Emoy2</strain>
    </source>
</reference>
<name>M4BHE1_HYAAE</name>
<dbReference type="HOGENOM" id="CLU_1839014_0_0_1"/>
<evidence type="ECO:0000313" key="2">
    <source>
        <dbReference type="Proteomes" id="UP000011713"/>
    </source>
</evidence>
<dbReference type="AlphaFoldDB" id="M4BHE1"/>
<dbReference type="Proteomes" id="UP000011713">
    <property type="component" value="Unassembled WGS sequence"/>
</dbReference>
<reference evidence="2" key="1">
    <citation type="journal article" date="2010" name="Science">
        <title>Signatures of adaptation to obligate biotrophy in the Hyaloperonospora arabidopsidis genome.</title>
        <authorList>
            <person name="Baxter L."/>
            <person name="Tripathy S."/>
            <person name="Ishaque N."/>
            <person name="Boot N."/>
            <person name="Cabral A."/>
            <person name="Kemen E."/>
            <person name="Thines M."/>
            <person name="Ah-Fong A."/>
            <person name="Anderson R."/>
            <person name="Badejoko W."/>
            <person name="Bittner-Eddy P."/>
            <person name="Boore J.L."/>
            <person name="Chibucos M.C."/>
            <person name="Coates M."/>
            <person name="Dehal P."/>
            <person name="Delehaunty K."/>
            <person name="Dong S."/>
            <person name="Downton P."/>
            <person name="Dumas B."/>
            <person name="Fabro G."/>
            <person name="Fronick C."/>
            <person name="Fuerstenberg S.I."/>
            <person name="Fulton L."/>
            <person name="Gaulin E."/>
            <person name="Govers F."/>
            <person name="Hughes L."/>
            <person name="Humphray S."/>
            <person name="Jiang R.H."/>
            <person name="Judelson H."/>
            <person name="Kamoun S."/>
            <person name="Kyung K."/>
            <person name="Meijer H."/>
            <person name="Minx P."/>
            <person name="Morris P."/>
            <person name="Nelson J."/>
            <person name="Phuntumart V."/>
            <person name="Qutob D."/>
            <person name="Rehmany A."/>
            <person name="Rougon-Cardoso A."/>
            <person name="Ryden P."/>
            <person name="Torto-Alalibo T."/>
            <person name="Studholme D."/>
            <person name="Wang Y."/>
            <person name="Win J."/>
            <person name="Wood J."/>
            <person name="Clifton S.W."/>
            <person name="Rogers J."/>
            <person name="Van den Ackerveken G."/>
            <person name="Jones J.D."/>
            <person name="McDowell J.M."/>
            <person name="Beynon J."/>
            <person name="Tyler B.M."/>
        </authorList>
    </citation>
    <scope>NUCLEOTIDE SEQUENCE [LARGE SCALE GENOMIC DNA]</scope>
    <source>
        <strain evidence="2">Emoy2</strain>
    </source>
</reference>